<evidence type="ECO:0000313" key="1">
    <source>
        <dbReference type="EMBL" id="AAB86788.1"/>
    </source>
</evidence>
<dbReference type="EMBL" id="M94081">
    <property type="protein sequence ID" value="AAB86788.1"/>
    <property type="molecule type" value="Genomic_DNA"/>
</dbReference>
<gene>
    <name evidence="1" type="primary">Tcr-alpha</name>
    <name evidence="2" type="ORF">hCG_2039782</name>
</gene>
<proteinExistence type="predicted"/>
<organism evidence="1">
    <name type="scientific">Homo sapiens</name>
    <name type="common">Human</name>
    <dbReference type="NCBI Taxonomy" id="9606"/>
    <lineage>
        <taxon>Eukaryota</taxon>
        <taxon>Metazoa</taxon>
        <taxon>Chordata</taxon>
        <taxon>Craniata</taxon>
        <taxon>Vertebrata</taxon>
        <taxon>Euteleostomi</taxon>
        <taxon>Mammalia</taxon>
        <taxon>Eutheria</taxon>
        <taxon>Euarchontoglires</taxon>
        <taxon>Primates</taxon>
        <taxon>Haplorrhini</taxon>
        <taxon>Catarrhini</taxon>
        <taxon>Hominidae</taxon>
        <taxon>Homo</taxon>
    </lineage>
</organism>
<reference evidence="1" key="1">
    <citation type="journal article" date="1994" name="Genomics">
        <title>The human T-cell receptor TCRAC/TCRDC (C alpha/C delta) region: organization, sequence, and evolution of 97.6 kb of DNA.</title>
        <authorList>
            <person name="Koop B.F."/>
            <person name="Rowen L."/>
            <person name="Wang K."/>
            <person name="Kuo C.L."/>
            <person name="Seto D."/>
            <person name="Lenstra J.A."/>
            <person name="Howard S."/>
            <person name="Shan W."/>
            <person name="Deshpande P."/>
            <person name="Hood L."/>
        </authorList>
    </citation>
    <scope>NUCLEOTIDE SEQUENCE</scope>
</reference>
<evidence type="ECO:0000313" key="2">
    <source>
        <dbReference type="EMBL" id="EAW66260.1"/>
    </source>
</evidence>
<sequence length="21" mass="2652">CIRRKLHTYIWKRNQPYCSSV</sequence>
<feature type="non-terminal residue" evidence="1">
    <location>
        <position position="1"/>
    </location>
</feature>
<dbReference type="AlphaFoldDB" id="A0N501"/>
<dbReference type="EMBL" id="CH471078">
    <property type="protein sequence ID" value="EAW66260.1"/>
    <property type="molecule type" value="Genomic_DNA"/>
</dbReference>
<feature type="non-terminal residue" evidence="1">
    <location>
        <position position="21"/>
    </location>
</feature>
<protein>
    <submittedName>
        <fullName evidence="2">HCG2039782</fullName>
    </submittedName>
    <submittedName>
        <fullName evidence="1">Possible J 6 gene segment</fullName>
    </submittedName>
</protein>
<name>A0N501_HUMAN</name>
<reference evidence="2" key="2">
    <citation type="journal article" date="2001" name="Science">
        <title>The sequence of the human genome.</title>
        <authorList>
            <person name="Venter J.C."/>
            <person name="Adams M.D."/>
            <person name="Myers E.W."/>
            <person name="Li P.W."/>
            <person name="Mural R.J."/>
            <person name="Sutton G.G."/>
            <person name="Smith H.O."/>
            <person name="Yandell M."/>
            <person name="Evans C.A."/>
            <person name="Holt R.A."/>
            <person name="Gocayne J.D."/>
            <person name="Amanatides P."/>
            <person name="Ballew R.M."/>
            <person name="Huson D.H."/>
            <person name="Wortman J.R."/>
            <person name="Zhang Q."/>
            <person name="Kodira C.D."/>
            <person name="Zheng X.H."/>
            <person name="Chen L."/>
            <person name="Skupski M."/>
            <person name="Subramanian G."/>
            <person name="Thomas P.D."/>
            <person name="Zhang J."/>
            <person name="Gabor Miklos G.L."/>
            <person name="Nelson C."/>
            <person name="Broder S."/>
            <person name="Clark A.G."/>
            <person name="Nadeau J."/>
            <person name="McKusick V.A."/>
            <person name="Zinder N."/>
            <person name="Levine A.J."/>
            <person name="Roberts R.J."/>
            <person name="Simon M."/>
            <person name="Slayman C."/>
            <person name="Hunkapiller M."/>
            <person name="Bolanos R."/>
            <person name="Delcher A."/>
            <person name="Dew I."/>
            <person name="Fasulo D."/>
            <person name="Flanigan M."/>
            <person name="Florea L."/>
            <person name="Halpern A."/>
            <person name="Hannenhalli S."/>
            <person name="Kravitz S."/>
            <person name="Levy S."/>
            <person name="Mobarry C."/>
            <person name="Reinert K."/>
            <person name="Remington K."/>
            <person name="Abu-Threideh J."/>
            <person name="Beasley E."/>
            <person name="Biddick K."/>
            <person name="Bonazzi V."/>
            <person name="Brandon R."/>
            <person name="Cargill M."/>
            <person name="Chandramouliswaran I."/>
            <person name="Charlab R."/>
            <person name="Chaturvedi K."/>
            <person name="Deng Z."/>
            <person name="Di Francesco V."/>
            <person name="Dunn P."/>
            <person name="Eilbeck K."/>
            <person name="Evangelista C."/>
            <person name="Gabrielian A.E."/>
            <person name="Gan W."/>
            <person name="Ge W."/>
            <person name="Gong F."/>
            <person name="Gu Z."/>
            <person name="Guan P."/>
            <person name="Heiman T.J."/>
            <person name="Higgins M.E."/>
            <person name="Ji R.R."/>
            <person name="Ke Z."/>
            <person name="Ketchum K.A."/>
            <person name="Lai Z."/>
            <person name="Lei Y."/>
            <person name="Li Z."/>
            <person name="Li J."/>
            <person name="Liang Y."/>
            <person name="Lin X."/>
            <person name="Lu F."/>
            <person name="Merkulov G.V."/>
            <person name="Milshina N."/>
            <person name="Moore H.M."/>
            <person name="Naik A.K."/>
            <person name="Narayan V.A."/>
            <person name="Neelam B."/>
            <person name="Nusskern D."/>
            <person name="Rusch D.B."/>
            <person name="Salzberg S."/>
            <person name="Shao W."/>
            <person name="Shue B."/>
            <person name="Sun J."/>
            <person name="Wang Z."/>
            <person name="Wang A."/>
            <person name="Wang X."/>
            <person name="Wang J."/>
            <person name="Wei M."/>
            <person name="Wides R."/>
            <person name="Xiao C."/>
            <person name="Yan C."/>
            <person name="Yao A."/>
            <person name="Ye J."/>
            <person name="Zhan M."/>
            <person name="Zhang W."/>
            <person name="Zhang H."/>
            <person name="Zhao Q."/>
            <person name="Zheng L."/>
            <person name="Zhong F."/>
            <person name="Zhong W."/>
            <person name="Zhu S."/>
            <person name="Zhao S."/>
            <person name="Gilbert D."/>
            <person name="Baumhueter S."/>
            <person name="Spier G."/>
            <person name="Carter C."/>
            <person name="Cravchik A."/>
            <person name="Woodage T."/>
            <person name="Ali F."/>
            <person name="An H."/>
            <person name="Awe A."/>
            <person name="Baldwin D."/>
            <person name="Baden H."/>
            <person name="Barnstead M."/>
            <person name="Barrow I."/>
            <person name="Beeson K."/>
            <person name="Busam D."/>
            <person name="Carver A."/>
            <person name="Center A."/>
            <person name="Cheng M.L."/>
            <person name="Curry L."/>
            <person name="Danaher S."/>
            <person name="Davenport L."/>
            <person name="Desilets R."/>
            <person name="Dietz S."/>
            <person name="Dodson K."/>
            <person name="Doup L."/>
            <person name="Ferriera S."/>
            <person name="Garg N."/>
            <person name="Gluecksmann A."/>
            <person name="Hart B."/>
            <person name="Haynes J."/>
            <person name="Haynes C."/>
            <person name="Heiner C."/>
            <person name="Hladun S."/>
            <person name="Hostin D."/>
            <person name="Houck J."/>
            <person name="Howland T."/>
            <person name="Ibegwam C."/>
            <person name="Johnson J."/>
            <person name="Kalush F."/>
            <person name="Kline L."/>
            <person name="Koduru S."/>
            <person name="Love A."/>
            <person name="Mann F."/>
            <person name="May D."/>
            <person name="McCawley S."/>
            <person name="McIntosh T."/>
            <person name="McMullen I."/>
            <person name="Moy M."/>
            <person name="Moy L."/>
            <person name="Murphy B."/>
            <person name="Nelson K."/>
            <person name="Pfannkoch C."/>
            <person name="Pratts E."/>
            <person name="Puri V."/>
            <person name="Qureshi H."/>
            <person name="Reardon M."/>
            <person name="Rodriguez R."/>
            <person name="Rogers Y.H."/>
            <person name="Romblad D."/>
            <person name="Ruhfel B."/>
            <person name="Scott R."/>
            <person name="Sitter C."/>
            <person name="Smallwood M."/>
            <person name="Stewart E."/>
            <person name="Strong R."/>
            <person name="Suh E."/>
            <person name="Thomas R."/>
            <person name="Tint N.N."/>
            <person name="Tse S."/>
            <person name="Vech C."/>
            <person name="Wang G."/>
            <person name="Wetter J."/>
            <person name="Williams S."/>
            <person name="Williams M."/>
            <person name="Windsor S."/>
            <person name="Winn-Deen E."/>
            <person name="Wolfe K."/>
            <person name="Zaveri J."/>
            <person name="Zaveri K."/>
            <person name="Abril J.F."/>
            <person name="Guigo R."/>
            <person name="Campbell M.J."/>
            <person name="Sjolander K.V."/>
            <person name="Karlak B."/>
            <person name="Kejariwal A."/>
            <person name="Mi H."/>
            <person name="Lazareva B."/>
            <person name="Hatton T."/>
            <person name="Narechania A."/>
            <person name="Diemer K."/>
            <person name="Muruganujan A."/>
            <person name="Guo N."/>
            <person name="Sato S."/>
            <person name="Bafna V."/>
            <person name="Istrail S."/>
            <person name="Lippert R."/>
            <person name="Schwartz R."/>
            <person name="Walenz B."/>
            <person name="Yooseph S."/>
            <person name="Allen D."/>
            <person name="Basu A."/>
            <person name="Baxendale J."/>
            <person name="Blick L."/>
            <person name="Caminha M."/>
            <person name="Carnes-Stine J."/>
            <person name="Caulk P."/>
            <person name="Chiang Y.H."/>
            <person name="Coyne M."/>
            <person name="Dahlke C."/>
            <person name="Mays A."/>
            <person name="Dombroski M."/>
            <person name="Donnelly M."/>
            <person name="Ely D."/>
            <person name="Esparham S."/>
            <person name="Fosler C."/>
            <person name="Gire H."/>
            <person name="Glanowski S."/>
            <person name="Glasser K."/>
            <person name="Glodek A."/>
            <person name="Gorokhov M."/>
            <person name="Graham K."/>
            <person name="Gropman B."/>
            <person name="Harris M."/>
            <person name="Heil J."/>
            <person name="Henderson S."/>
            <person name="Hoover J."/>
            <person name="Jennings D."/>
            <person name="Jordan C."/>
            <person name="Jordan J."/>
            <person name="Kasha J."/>
            <person name="Kagan L."/>
            <person name="Kraft C."/>
            <person name="Levitsky A."/>
            <person name="Lewis M."/>
            <person name="Liu X."/>
            <person name="Lopez J."/>
            <person name="Ma D."/>
            <person name="Majoros W."/>
            <person name="McDaniel J."/>
            <person name="Murphy S."/>
            <person name="Newman M."/>
            <person name="Nguyen T."/>
            <person name="Nguyen N."/>
            <person name="Nodell M."/>
            <person name="Pan S."/>
            <person name="Peck J."/>
            <person name="Peterson M."/>
            <person name="Rowe W."/>
            <person name="Sanders R."/>
            <person name="Scott J."/>
            <person name="Simpson M."/>
            <person name="Smith T."/>
            <person name="Sprague A."/>
            <person name="Stockwell T."/>
            <person name="Turner R."/>
            <person name="Venter E."/>
            <person name="Wang M."/>
            <person name="Wen M."/>
            <person name="Wu D."/>
            <person name="Wu M."/>
            <person name="Xia A."/>
            <person name="Zandieh A."/>
            <person name="Zhu X."/>
        </authorList>
    </citation>
    <scope>NUCLEOTIDE SEQUENCE</scope>
</reference>
<reference evidence="2" key="3">
    <citation type="submission" date="2005-09" db="EMBL/GenBank/DDBJ databases">
        <authorList>
            <person name="Mural R.J."/>
            <person name="Istrail S."/>
            <person name="Sutton G."/>
            <person name="Florea L."/>
            <person name="Halpern A.L."/>
            <person name="Mobarry C.M."/>
            <person name="Lippert R."/>
            <person name="Walenz B."/>
            <person name="Shatkay H."/>
            <person name="Dew I."/>
            <person name="Miller J.R."/>
            <person name="Flanigan M.J."/>
            <person name="Edwards N.J."/>
            <person name="Bolanos R."/>
            <person name="Fasulo D."/>
            <person name="Halldorsson B.V."/>
            <person name="Hannenhalli S."/>
            <person name="Turner R."/>
            <person name="Yooseph S."/>
            <person name="Lu F."/>
            <person name="Nusskern D.R."/>
            <person name="Shue B.C."/>
            <person name="Zheng X.H."/>
            <person name="Zhong F."/>
            <person name="Delcher A.L."/>
            <person name="Huson D.H."/>
            <person name="Kravitz S.A."/>
            <person name="Mouchard L."/>
            <person name="Reinert K."/>
            <person name="Remington K.A."/>
            <person name="Clark A.G."/>
            <person name="Waterman M.S."/>
            <person name="Eichler E.E."/>
            <person name="Adams M.D."/>
            <person name="Hunkapiller M.W."/>
            <person name="Myers E.W."/>
            <person name="Venter J.C."/>
        </authorList>
    </citation>
    <scope>NUCLEOTIDE SEQUENCE</scope>
</reference>
<accession>A0N501</accession>